<accession>A0A8J3X1Z0</accession>
<evidence type="ECO:0000313" key="3">
    <source>
        <dbReference type="Proteomes" id="UP000599074"/>
    </source>
</evidence>
<sequence length="245" mass="26714">MISGANIEVHPVLRRFAFRDADEQDVGADCRTPDRYPRLVSIEDPVPENSAPEVGQPLGVGTVDHDVANPARHARQPNAPAWLATVPICFQRSAGQALGADLVGLGESAQRDIGKKLGEQCHQARGGDIERSLTTHGATSAGPWLLTAAAVPDGASIDHLPEYIDAKQYQTRSSRSMLLLYETDGSLSGSRYRGEPQPRTADRDAAIEVTQLRSLAATFHKVLPSARRSTRQLRGKRGKKNRRRR</sequence>
<protein>
    <submittedName>
        <fullName evidence="2">Uncharacterized protein</fullName>
    </submittedName>
</protein>
<feature type="compositionally biased region" description="Basic residues" evidence="1">
    <location>
        <begin position="228"/>
        <end position="245"/>
    </location>
</feature>
<reference evidence="2" key="1">
    <citation type="submission" date="2021-01" db="EMBL/GenBank/DDBJ databases">
        <title>Whole genome shotgun sequence of Planosporangium mesophilum NBRC 109066.</title>
        <authorList>
            <person name="Komaki H."/>
            <person name="Tamura T."/>
        </authorList>
    </citation>
    <scope>NUCLEOTIDE SEQUENCE</scope>
    <source>
        <strain evidence="2">NBRC 109066</strain>
    </source>
</reference>
<evidence type="ECO:0000256" key="1">
    <source>
        <dbReference type="SAM" id="MobiDB-lite"/>
    </source>
</evidence>
<dbReference type="EMBL" id="BOON01000031">
    <property type="protein sequence ID" value="GII23839.1"/>
    <property type="molecule type" value="Genomic_DNA"/>
</dbReference>
<dbReference type="Proteomes" id="UP000599074">
    <property type="component" value="Unassembled WGS sequence"/>
</dbReference>
<keyword evidence="3" id="KW-1185">Reference proteome</keyword>
<comment type="caution">
    <text evidence="2">The sequence shown here is derived from an EMBL/GenBank/DDBJ whole genome shotgun (WGS) entry which is preliminary data.</text>
</comment>
<organism evidence="2 3">
    <name type="scientific">Planosporangium mesophilum</name>
    <dbReference type="NCBI Taxonomy" id="689768"/>
    <lineage>
        <taxon>Bacteria</taxon>
        <taxon>Bacillati</taxon>
        <taxon>Actinomycetota</taxon>
        <taxon>Actinomycetes</taxon>
        <taxon>Micromonosporales</taxon>
        <taxon>Micromonosporaceae</taxon>
        <taxon>Planosporangium</taxon>
    </lineage>
</organism>
<dbReference type="AlphaFoldDB" id="A0A8J3X1Z0"/>
<feature type="region of interest" description="Disordered" evidence="1">
    <location>
        <begin position="225"/>
        <end position="245"/>
    </location>
</feature>
<name>A0A8J3X1Z0_9ACTN</name>
<proteinExistence type="predicted"/>
<gene>
    <name evidence="2" type="ORF">Pme01_34360</name>
</gene>
<evidence type="ECO:0000313" key="2">
    <source>
        <dbReference type="EMBL" id="GII23839.1"/>
    </source>
</evidence>